<evidence type="ECO:0000313" key="3">
    <source>
        <dbReference type="EMBL" id="CBY24295.1"/>
    </source>
</evidence>
<dbReference type="InterPro" id="IPR016090">
    <property type="entry name" value="PLA2-like_dom"/>
</dbReference>
<dbReference type="AlphaFoldDB" id="E4XFA7"/>
<keyword evidence="4" id="KW-1185">Reference proteome</keyword>
<evidence type="ECO:0000313" key="4">
    <source>
        <dbReference type="Proteomes" id="UP000001307"/>
    </source>
</evidence>
<feature type="region of interest" description="Disordered" evidence="1">
    <location>
        <begin position="490"/>
        <end position="544"/>
    </location>
</feature>
<dbReference type="Proteomes" id="UP000001307">
    <property type="component" value="Unassembled WGS sequence"/>
</dbReference>
<gene>
    <name evidence="3" type="ORF">GSOID_T00009648001</name>
</gene>
<feature type="region of interest" description="Disordered" evidence="1">
    <location>
        <begin position="102"/>
        <end position="121"/>
    </location>
</feature>
<dbReference type="GO" id="GO:0004623">
    <property type="term" value="F:phospholipase A2 activity"/>
    <property type="evidence" value="ECO:0007669"/>
    <property type="project" value="InterPro"/>
</dbReference>
<dbReference type="GO" id="GO:0006644">
    <property type="term" value="P:phospholipid metabolic process"/>
    <property type="evidence" value="ECO:0007669"/>
    <property type="project" value="InterPro"/>
</dbReference>
<evidence type="ECO:0000256" key="1">
    <source>
        <dbReference type="SAM" id="MobiDB-lite"/>
    </source>
</evidence>
<dbReference type="InParanoid" id="E4XFA7"/>
<dbReference type="GO" id="GO:0050482">
    <property type="term" value="P:arachidonate secretion"/>
    <property type="evidence" value="ECO:0007669"/>
    <property type="project" value="InterPro"/>
</dbReference>
<protein>
    <recommendedName>
        <fullName evidence="2">Phospholipase A2-like central domain-containing protein</fullName>
    </recommendedName>
</protein>
<dbReference type="SMART" id="SM00085">
    <property type="entry name" value="PA2c"/>
    <property type="match status" value="1"/>
</dbReference>
<feature type="compositionally biased region" description="Low complexity" evidence="1">
    <location>
        <begin position="502"/>
        <end position="520"/>
    </location>
</feature>
<dbReference type="SUPFAM" id="SSF48619">
    <property type="entry name" value="Phospholipase A2, PLA2"/>
    <property type="match status" value="1"/>
</dbReference>
<name>E4XFA7_OIKDI</name>
<dbReference type="Gene3D" id="1.20.90.10">
    <property type="entry name" value="Phospholipase A2 domain"/>
    <property type="match status" value="1"/>
</dbReference>
<dbReference type="OrthoDB" id="10460389at2759"/>
<proteinExistence type="predicted"/>
<dbReference type="EMBL" id="FN653044">
    <property type="protein sequence ID" value="CBY24295.1"/>
    <property type="molecule type" value="Genomic_DNA"/>
</dbReference>
<sequence length="940" mass="104216">MDTLSFLEGCKYDENFNRHPSVETKTTRLTKESGFDSASTIYVLCNENFDGISLSSENEAMALVDDTNSLYTARPSSESDEEKDGKRNFCRTQKMSFFADNYSNRSGATSRSSQYRPSSRASLPSFMSLQNSSYRVLQDDEDKWLTEIQVDPVFMEHTDKITVKVVKYSLQISCEVFETVGEGRLAKTQQYKLNKRITLPDDCKLDTLDVVCDKKRTVVRIVCDKIPGHSRCMSRNSRASRAGSRMGSALGFYDQPRSGLATPNMFAPAFGQPSRPDSRSSFYGEMNGGHNINGTSKTELEEVENSDKRWESRLVLDENFAGEVGSIRSYKRNDFILIEKKIPIPSDVQLGTVSTFIKDGVVVVMGMKKQTASAFLPNGKLSDLRVDTTTQAQIHREMTSSITASEVTPSRPTIIAQSEALSKTSEAACAPDKPALAAEKITKKVSKDATIYKAEVNEKPKTKQATAQDEKYVMEEESCGKVESFQLHQHLGRGSNQATPTQRSRNVSQSSVSSRRSSISEAHKAATDAESQEDDSTKRPVCEITENSETKWEVRLNVPSMFLENPENVKVKVSKKKISIKASVTKSSKTSTLSKQIRLKLFKNSFEYLKYDKKEIMKLSPDFLFICFGAAVSAEGEGRWASALPQGARSRVQDGEQSSRRYSSFIDIMTQINPTFNVYYGGSYGCHCAFLGSDRPLTNPGIGPAVDDLDRTCKKFKSCLACARETFGPTCISELQEYGYIVEASGFVQCTDPSDSCQRAICECTTQFAIEHAAVEDVTNGFLHYMNSPRFQHQEICPNLCNKENLNVSNTNEHLDNRSADGNYPSLQFLVNDRKCYEKEDGSQIVWNSEESRWEITENGDVKFVNLSEQACPPNGGWNVIDEDGSVGQSVNILVGGSSVGPVDAYDRQCCANPNGPFSIYNSVSQECCSDGTVSAIGAC</sequence>
<feature type="domain" description="Phospholipase A2-like central" evidence="2">
    <location>
        <begin position="665"/>
        <end position="794"/>
    </location>
</feature>
<accession>E4XFA7</accession>
<dbReference type="InterPro" id="IPR036444">
    <property type="entry name" value="PLipase_A2_dom_sf"/>
</dbReference>
<organism evidence="3">
    <name type="scientific">Oikopleura dioica</name>
    <name type="common">Tunicate</name>
    <dbReference type="NCBI Taxonomy" id="34765"/>
    <lineage>
        <taxon>Eukaryota</taxon>
        <taxon>Metazoa</taxon>
        <taxon>Chordata</taxon>
        <taxon>Tunicata</taxon>
        <taxon>Appendicularia</taxon>
        <taxon>Copelata</taxon>
        <taxon>Oikopleuridae</taxon>
        <taxon>Oikopleura</taxon>
    </lineage>
</organism>
<evidence type="ECO:0000259" key="2">
    <source>
        <dbReference type="SMART" id="SM00085"/>
    </source>
</evidence>
<reference evidence="3" key="1">
    <citation type="journal article" date="2010" name="Science">
        <title>Plasticity of animal genome architecture unmasked by rapid evolution of a pelagic tunicate.</title>
        <authorList>
            <person name="Denoeud F."/>
            <person name="Henriet S."/>
            <person name="Mungpakdee S."/>
            <person name="Aury J.M."/>
            <person name="Da Silva C."/>
            <person name="Brinkmann H."/>
            <person name="Mikhaleva J."/>
            <person name="Olsen L.C."/>
            <person name="Jubin C."/>
            <person name="Canestro C."/>
            <person name="Bouquet J.M."/>
            <person name="Danks G."/>
            <person name="Poulain J."/>
            <person name="Campsteijn C."/>
            <person name="Adamski M."/>
            <person name="Cross I."/>
            <person name="Yadetie F."/>
            <person name="Muffato M."/>
            <person name="Louis A."/>
            <person name="Butcher S."/>
            <person name="Tsagkogeorga G."/>
            <person name="Konrad A."/>
            <person name="Singh S."/>
            <person name="Jensen M.F."/>
            <person name="Cong E.H."/>
            <person name="Eikeseth-Otteraa H."/>
            <person name="Noel B."/>
            <person name="Anthouard V."/>
            <person name="Porcel B.M."/>
            <person name="Kachouri-Lafond R."/>
            <person name="Nishino A."/>
            <person name="Ugolini M."/>
            <person name="Chourrout P."/>
            <person name="Nishida H."/>
            <person name="Aasland R."/>
            <person name="Huzurbazar S."/>
            <person name="Westhof E."/>
            <person name="Delsuc F."/>
            <person name="Lehrach H."/>
            <person name="Reinhardt R."/>
            <person name="Weissenbach J."/>
            <person name="Roy S.W."/>
            <person name="Artiguenave F."/>
            <person name="Postlethwait J.H."/>
            <person name="Manak J.R."/>
            <person name="Thompson E.M."/>
            <person name="Jaillon O."/>
            <person name="Du Pasquier L."/>
            <person name="Boudinot P."/>
            <person name="Liberles D.A."/>
            <person name="Volff J.N."/>
            <person name="Philippe H."/>
            <person name="Lenhard B."/>
            <person name="Roest Crollius H."/>
            <person name="Wincker P."/>
            <person name="Chourrout D."/>
        </authorList>
    </citation>
    <scope>NUCLEOTIDE SEQUENCE [LARGE SCALE GENOMIC DNA]</scope>
</reference>